<feature type="transmembrane region" description="Helical" evidence="1">
    <location>
        <begin position="134"/>
        <end position="156"/>
    </location>
</feature>
<keyword evidence="1" id="KW-0812">Transmembrane</keyword>
<evidence type="ECO:0000313" key="2">
    <source>
        <dbReference type="EMBL" id="OKL62334.1"/>
    </source>
</evidence>
<accession>A0A225AVD5</accession>
<dbReference type="RefSeq" id="XP_020122455.1">
    <property type="nucleotide sequence ID" value="XM_020264313.1"/>
</dbReference>
<feature type="transmembrane region" description="Helical" evidence="1">
    <location>
        <begin position="215"/>
        <end position="235"/>
    </location>
</feature>
<dbReference type="GeneID" id="31002043"/>
<evidence type="ECO:0000256" key="1">
    <source>
        <dbReference type="SAM" id="Phobius"/>
    </source>
</evidence>
<protein>
    <submittedName>
        <fullName evidence="2">Uncharacterized protein</fullName>
    </submittedName>
</protein>
<feature type="transmembrane region" description="Helical" evidence="1">
    <location>
        <begin position="255"/>
        <end position="273"/>
    </location>
</feature>
<keyword evidence="3" id="KW-1185">Reference proteome</keyword>
<dbReference type="OrthoDB" id="3357002at2759"/>
<feature type="transmembrane region" description="Helical" evidence="1">
    <location>
        <begin position="64"/>
        <end position="85"/>
    </location>
</feature>
<organism evidence="2 3">
    <name type="scientific">Talaromyces atroroseus</name>
    <dbReference type="NCBI Taxonomy" id="1441469"/>
    <lineage>
        <taxon>Eukaryota</taxon>
        <taxon>Fungi</taxon>
        <taxon>Dikarya</taxon>
        <taxon>Ascomycota</taxon>
        <taxon>Pezizomycotina</taxon>
        <taxon>Eurotiomycetes</taxon>
        <taxon>Eurotiomycetidae</taxon>
        <taxon>Eurotiales</taxon>
        <taxon>Trichocomaceae</taxon>
        <taxon>Talaromyces</taxon>
        <taxon>Talaromyces sect. Trachyspermi</taxon>
    </lineage>
</organism>
<dbReference type="AlphaFoldDB" id="A0A225AVD5"/>
<feature type="transmembrane region" description="Helical" evidence="1">
    <location>
        <begin position="27"/>
        <end position="52"/>
    </location>
</feature>
<keyword evidence="1" id="KW-1133">Transmembrane helix</keyword>
<sequence>MDAAMVQNGPPYPSVTAALGLTPNTSVDVPICCVFLVLYLIAAASHMTIFQINRIRKHKFIPNAATFGFCMARSLTCALRISWAYNLDNVQLAIAAAIFANAGVLVLFVLLLIFAQRCLRAAFPKLGWSRLVHYIFIGAYILVPCMLVMLIVPSIYMHYTLSTSSLDASRDALLVGLTYLSFFSFLPLAITITLAVLPRASNSENFGTGSWAAKLWIVGISSFLLCLGEVFRTAVNFMPERLASDPYSFEDRACFYIFYFTVEIIVVYTFLFTRIDKRFWIPNGSKGTYSAGSLEEELSSELGKPEAV</sequence>
<dbReference type="InterPro" id="IPR021460">
    <property type="entry name" value="DUF3112"/>
</dbReference>
<keyword evidence="1" id="KW-0472">Membrane</keyword>
<dbReference type="PANTHER" id="PTHR35184">
    <property type="entry name" value="YALI0C10208P"/>
    <property type="match status" value="1"/>
</dbReference>
<evidence type="ECO:0000313" key="3">
    <source>
        <dbReference type="Proteomes" id="UP000214365"/>
    </source>
</evidence>
<feature type="transmembrane region" description="Helical" evidence="1">
    <location>
        <begin position="91"/>
        <end position="114"/>
    </location>
</feature>
<dbReference type="EMBL" id="LFMY01000003">
    <property type="protein sequence ID" value="OKL62334.1"/>
    <property type="molecule type" value="Genomic_DNA"/>
</dbReference>
<name>A0A225AVD5_TALAT</name>
<dbReference type="STRING" id="1441469.A0A225AVD5"/>
<feature type="transmembrane region" description="Helical" evidence="1">
    <location>
        <begin position="176"/>
        <end position="195"/>
    </location>
</feature>
<proteinExistence type="predicted"/>
<comment type="caution">
    <text evidence="2">The sequence shown here is derived from an EMBL/GenBank/DDBJ whole genome shotgun (WGS) entry which is preliminary data.</text>
</comment>
<dbReference type="PANTHER" id="PTHR35184:SF1">
    <property type="entry name" value="INTEGRAL MEMBRANE PROTEIN"/>
    <property type="match status" value="1"/>
</dbReference>
<gene>
    <name evidence="2" type="ORF">UA08_02288</name>
</gene>
<reference evidence="2 3" key="1">
    <citation type="submission" date="2015-06" db="EMBL/GenBank/DDBJ databases">
        <title>Talaromyces atroroseus IBT 11181 draft genome.</title>
        <authorList>
            <person name="Rasmussen K.B."/>
            <person name="Rasmussen S."/>
            <person name="Petersen B."/>
            <person name="Sicheritz-Ponten T."/>
            <person name="Mortensen U.H."/>
            <person name="Thrane U."/>
        </authorList>
    </citation>
    <scope>NUCLEOTIDE SEQUENCE [LARGE SCALE GENOMIC DNA]</scope>
    <source>
        <strain evidence="2 3">IBT 11181</strain>
    </source>
</reference>
<dbReference type="Proteomes" id="UP000214365">
    <property type="component" value="Unassembled WGS sequence"/>
</dbReference>
<dbReference type="Pfam" id="PF11309">
    <property type="entry name" value="DUF3112"/>
    <property type="match status" value="1"/>
</dbReference>